<feature type="transmembrane region" description="Helical" evidence="1">
    <location>
        <begin position="96"/>
        <end position="115"/>
    </location>
</feature>
<feature type="transmembrane region" description="Helical" evidence="1">
    <location>
        <begin position="37"/>
        <end position="60"/>
    </location>
</feature>
<dbReference type="EMBL" id="VFPQ01000001">
    <property type="protein sequence ID" value="TQM76639.1"/>
    <property type="molecule type" value="Genomic_DNA"/>
</dbReference>
<evidence type="ECO:0000256" key="1">
    <source>
        <dbReference type="SAM" id="Phobius"/>
    </source>
</evidence>
<accession>A0A543J1D8</accession>
<keyword evidence="1" id="KW-0812">Transmembrane</keyword>
<protein>
    <submittedName>
        <fullName evidence="2">ATP synthase protein I</fullName>
    </submittedName>
</protein>
<sequence>MQVNDVRVLKSAALPTAVVGLVAAIVSLFAVGASGALGAAVGVLLVAVFFTIGLVAVSWAGRISPTAMFAAAMVSYLLKVIVIGILLQVFEGIGAWHFPTFAWTVVAGTIAWIAGEVWAFTRLKMLYVDDSVAKAPGRAEP</sequence>
<keyword evidence="3" id="KW-1185">Reference proteome</keyword>
<keyword evidence="1" id="KW-1133">Transmembrane helix</keyword>
<reference evidence="2 3" key="1">
    <citation type="submission" date="2019-06" db="EMBL/GenBank/DDBJ databases">
        <title>Sequencing the genomes of 1000 actinobacteria strains.</title>
        <authorList>
            <person name="Klenk H.-P."/>
        </authorList>
    </citation>
    <scope>NUCLEOTIDE SEQUENCE [LARGE SCALE GENOMIC DNA]</scope>
    <source>
        <strain evidence="2 3">DSM 43186</strain>
    </source>
</reference>
<feature type="transmembrane region" description="Helical" evidence="1">
    <location>
        <begin position="12"/>
        <end position="31"/>
    </location>
</feature>
<feature type="transmembrane region" description="Helical" evidence="1">
    <location>
        <begin position="67"/>
        <end position="90"/>
    </location>
</feature>
<organism evidence="2 3">
    <name type="scientific">Thermopolyspora flexuosa</name>
    <dbReference type="NCBI Taxonomy" id="103836"/>
    <lineage>
        <taxon>Bacteria</taxon>
        <taxon>Bacillati</taxon>
        <taxon>Actinomycetota</taxon>
        <taxon>Actinomycetes</taxon>
        <taxon>Streptosporangiales</taxon>
        <taxon>Streptosporangiaceae</taxon>
        <taxon>Thermopolyspora</taxon>
    </lineage>
</organism>
<dbReference type="AlphaFoldDB" id="A0A543J1D8"/>
<dbReference type="RefSeq" id="WP_142260491.1">
    <property type="nucleotide sequence ID" value="NZ_BMPV01000005.1"/>
</dbReference>
<evidence type="ECO:0000313" key="2">
    <source>
        <dbReference type="EMBL" id="TQM76639.1"/>
    </source>
</evidence>
<keyword evidence="1" id="KW-0472">Membrane</keyword>
<name>A0A543J1D8_9ACTN</name>
<gene>
    <name evidence="2" type="ORF">FHX40_3384</name>
</gene>
<evidence type="ECO:0000313" key="3">
    <source>
        <dbReference type="Proteomes" id="UP000319213"/>
    </source>
</evidence>
<dbReference type="OrthoDB" id="3542908at2"/>
<comment type="caution">
    <text evidence="2">The sequence shown here is derived from an EMBL/GenBank/DDBJ whole genome shotgun (WGS) entry which is preliminary data.</text>
</comment>
<dbReference type="Proteomes" id="UP000319213">
    <property type="component" value="Unassembled WGS sequence"/>
</dbReference>
<proteinExistence type="predicted"/>